<dbReference type="OrthoDB" id="62798at2759"/>
<proteinExistence type="predicted"/>
<dbReference type="OMA" id="NWIADVH"/>
<dbReference type="GO" id="GO:0046856">
    <property type="term" value="P:phosphatidylinositol dephosphorylation"/>
    <property type="evidence" value="ECO:0007669"/>
    <property type="project" value="InterPro"/>
</dbReference>
<feature type="domain" description="Inositol polyphosphate-related phosphatase" evidence="1">
    <location>
        <begin position="2"/>
        <end position="233"/>
    </location>
</feature>
<sequence length="234" mass="27125">MSLEKTLINTKSLRVLSQNWIADVHQRLGADQFTVAAYRQLQGILLVVFTRIDMPYHLIAVKTDTVPTGAGNVVGNKGGVVVKLIFTARAQDHHDSKRLTKRRHHVGVLRRFKRLYRRRDKGKHHDLRGPTFLFGDLNFRVKSSNRAYCDRLLAMGRFDELLHKRCQLTRQLLRSDDESQASEDSLVETHHRWNRAPPWSEWDEAPILFPPTYKFDLGSNDYLSAEAQVKRLQD</sequence>
<accession>C5LY61</accession>
<dbReference type="SUPFAM" id="SSF56219">
    <property type="entry name" value="DNase I-like"/>
    <property type="match status" value="1"/>
</dbReference>
<dbReference type="PANTHER" id="PTHR11200">
    <property type="entry name" value="INOSITOL 5-PHOSPHATASE"/>
    <property type="match status" value="1"/>
</dbReference>
<name>C5LY61_PERM5</name>
<evidence type="ECO:0000313" key="2">
    <source>
        <dbReference type="EMBL" id="EEQ98391.1"/>
    </source>
</evidence>
<organism evidence="3">
    <name type="scientific">Perkinsus marinus (strain ATCC 50983 / TXsc)</name>
    <dbReference type="NCBI Taxonomy" id="423536"/>
    <lineage>
        <taxon>Eukaryota</taxon>
        <taxon>Sar</taxon>
        <taxon>Alveolata</taxon>
        <taxon>Perkinsozoa</taxon>
        <taxon>Perkinsea</taxon>
        <taxon>Perkinsida</taxon>
        <taxon>Perkinsidae</taxon>
        <taxon>Perkinsus</taxon>
    </lineage>
</organism>
<dbReference type="Gene3D" id="3.60.10.10">
    <property type="entry name" value="Endonuclease/exonuclease/phosphatase"/>
    <property type="match status" value="1"/>
</dbReference>
<dbReference type="InterPro" id="IPR036691">
    <property type="entry name" value="Endo/exonu/phosph_ase_sf"/>
</dbReference>
<dbReference type="SMART" id="SM00128">
    <property type="entry name" value="IPPc"/>
    <property type="match status" value="1"/>
</dbReference>
<dbReference type="GeneID" id="9040858"/>
<evidence type="ECO:0000259" key="1">
    <source>
        <dbReference type="SMART" id="SM00128"/>
    </source>
</evidence>
<dbReference type="InParanoid" id="C5LY61"/>
<dbReference type="InterPro" id="IPR046985">
    <property type="entry name" value="IP5"/>
</dbReference>
<dbReference type="EMBL" id="GG686772">
    <property type="protein sequence ID" value="EEQ98391.1"/>
    <property type="molecule type" value="Genomic_DNA"/>
</dbReference>
<evidence type="ECO:0000313" key="3">
    <source>
        <dbReference type="Proteomes" id="UP000007800"/>
    </source>
</evidence>
<dbReference type="Proteomes" id="UP000007800">
    <property type="component" value="Unassembled WGS sequence"/>
</dbReference>
<dbReference type="AlphaFoldDB" id="C5LY61"/>
<dbReference type="RefSeq" id="XP_002765674.1">
    <property type="nucleotide sequence ID" value="XM_002765628.1"/>
</dbReference>
<keyword evidence="3" id="KW-1185">Reference proteome</keyword>
<protein>
    <recommendedName>
        <fullName evidence="1">Inositol polyphosphate-related phosphatase domain-containing protein</fullName>
    </recommendedName>
</protein>
<reference evidence="2 3" key="1">
    <citation type="submission" date="2008-07" db="EMBL/GenBank/DDBJ databases">
        <authorList>
            <person name="El-Sayed N."/>
            <person name="Caler E."/>
            <person name="Inman J."/>
            <person name="Amedeo P."/>
            <person name="Hass B."/>
            <person name="Wortman J."/>
        </authorList>
    </citation>
    <scope>NUCLEOTIDE SEQUENCE [LARGE SCALE GENOMIC DNA]</scope>
    <source>
        <strain evidence="3">ATCC 50983 / TXsc</strain>
    </source>
</reference>
<dbReference type="InterPro" id="IPR000300">
    <property type="entry name" value="IPPc"/>
</dbReference>
<dbReference type="GO" id="GO:0004439">
    <property type="term" value="F:phosphatidylinositol-4,5-bisphosphate 5-phosphatase activity"/>
    <property type="evidence" value="ECO:0007669"/>
    <property type="project" value="TreeGrafter"/>
</dbReference>
<gene>
    <name evidence="2" type="ORF">Pmar_PMAR013740</name>
</gene>
<dbReference type="Pfam" id="PF22669">
    <property type="entry name" value="Exo_endo_phos2"/>
    <property type="match status" value="1"/>
</dbReference>